<dbReference type="EMBL" id="JAUE01000033">
    <property type="protein sequence ID" value="KIS17988.1"/>
    <property type="molecule type" value="Genomic_DNA"/>
</dbReference>
<reference evidence="2 3" key="1">
    <citation type="submission" date="2013-11" db="EMBL/GenBank/DDBJ databases">
        <authorList>
            <person name="da Piedade I."/>
            <person name="Tang M.H.E."/>
            <person name="Bojesen A.M."/>
        </authorList>
    </citation>
    <scope>NUCLEOTIDE SEQUENCE [LARGE SCALE GENOMIC DNA]</scope>
    <source>
        <strain evidence="2 3">Sz4is</strain>
    </source>
</reference>
<keyword evidence="1" id="KW-1133">Transmembrane helix</keyword>
<gene>
    <name evidence="2" type="ORF">AT55_00036</name>
</gene>
<keyword evidence="1" id="KW-0472">Membrane</keyword>
<accession>A0AAW3GN48</accession>
<dbReference type="Pfam" id="PF07116">
    <property type="entry name" value="DUF1372"/>
    <property type="match status" value="1"/>
</dbReference>
<dbReference type="Proteomes" id="UP000032278">
    <property type="component" value="Unassembled WGS sequence"/>
</dbReference>
<organism evidence="2 3">
    <name type="scientific">Streptococcus equi subsp. zooepidemicus Sz4is</name>
    <dbReference type="NCBI Taxonomy" id="1381082"/>
    <lineage>
        <taxon>Bacteria</taxon>
        <taxon>Bacillati</taxon>
        <taxon>Bacillota</taxon>
        <taxon>Bacilli</taxon>
        <taxon>Lactobacillales</taxon>
        <taxon>Streptococcaceae</taxon>
        <taxon>Streptococcus</taxon>
    </lineage>
</organism>
<sequence length="112" mass="12607">MKYRTILDLTLFAVYSAALLFLGMTISKLHYTPQVTILRKQVVQLEARKPVVIYQVDNTGGNLVGKVTDKSVVDEHYTVTIGVYGKFLVTKEQFDNINIGDDAPDYLKHRGS</sequence>
<evidence type="ECO:0000313" key="3">
    <source>
        <dbReference type="Proteomes" id="UP000032278"/>
    </source>
</evidence>
<dbReference type="InterPro" id="IPR010779">
    <property type="entry name" value="DUF1372"/>
</dbReference>
<name>A0AAW3GN48_STRSZ</name>
<proteinExistence type="predicted"/>
<dbReference type="RefSeq" id="WP_243093096.1">
    <property type="nucleotide sequence ID" value="NZ_JAUE01000033.1"/>
</dbReference>
<dbReference type="AlphaFoldDB" id="A0AAW3GN48"/>
<evidence type="ECO:0000256" key="1">
    <source>
        <dbReference type="SAM" id="Phobius"/>
    </source>
</evidence>
<feature type="transmembrane region" description="Helical" evidence="1">
    <location>
        <begin position="12"/>
        <end position="31"/>
    </location>
</feature>
<evidence type="ECO:0000313" key="2">
    <source>
        <dbReference type="EMBL" id="KIS17988.1"/>
    </source>
</evidence>
<keyword evidence="1" id="KW-0812">Transmembrane</keyword>
<protein>
    <submittedName>
        <fullName evidence="2">Phage protein</fullName>
    </submittedName>
</protein>
<comment type="caution">
    <text evidence="2">The sequence shown here is derived from an EMBL/GenBank/DDBJ whole genome shotgun (WGS) entry which is preliminary data.</text>
</comment>